<feature type="binding site" evidence="9">
    <location>
        <position position="159"/>
    </location>
    <ligand>
        <name>1-deoxy-D-xylulose 5-phosphate</name>
        <dbReference type="ChEBI" id="CHEBI:57792"/>
    </ligand>
</feature>
<dbReference type="NCBIfam" id="TIGR00243">
    <property type="entry name" value="Dxr"/>
    <property type="match status" value="1"/>
</dbReference>
<dbReference type="HAMAP" id="MF_00183">
    <property type="entry name" value="DXP_reductoisom"/>
    <property type="match status" value="1"/>
</dbReference>
<dbReference type="Proteomes" id="UP000824176">
    <property type="component" value="Unassembled WGS sequence"/>
</dbReference>
<feature type="binding site" evidence="9">
    <location>
        <position position="195"/>
    </location>
    <ligand>
        <name>1-deoxy-D-xylulose 5-phosphate</name>
        <dbReference type="ChEBI" id="CHEBI:57792"/>
    </ligand>
</feature>
<feature type="binding site" evidence="9">
    <location>
        <position position="13"/>
    </location>
    <ligand>
        <name>NADPH</name>
        <dbReference type="ChEBI" id="CHEBI:57783"/>
    </ligand>
</feature>
<keyword evidence="4 9" id="KW-0521">NADP</keyword>
<dbReference type="SUPFAM" id="SSF55347">
    <property type="entry name" value="Glyceraldehyde-3-phosphate dehydrogenase-like, C-terminal domain"/>
    <property type="match status" value="1"/>
</dbReference>
<feature type="binding site" evidence="9">
    <location>
        <position position="188"/>
    </location>
    <ligand>
        <name>NADPH</name>
        <dbReference type="ChEBI" id="CHEBI:57783"/>
    </ligand>
</feature>
<proteinExistence type="inferred from homology"/>
<dbReference type="InterPro" id="IPR003821">
    <property type="entry name" value="DXP_reductoisomerase"/>
</dbReference>
<protein>
    <recommendedName>
        <fullName evidence="9">1-deoxy-D-xylulose 5-phosphate reductoisomerase</fullName>
        <shortName evidence="9">DXP reductoisomerase</shortName>
        <ecNumber evidence="9">1.1.1.267</ecNumber>
    </recommendedName>
    <alternativeName>
        <fullName evidence="9">1-deoxyxylulose-5-phosphate reductoisomerase</fullName>
    </alternativeName>
    <alternativeName>
        <fullName evidence="9">2-C-methyl-D-erythritol 4-phosphate synthase</fullName>
    </alternativeName>
</protein>
<keyword evidence="5 9" id="KW-0560">Oxidoreductase</keyword>
<evidence type="ECO:0000256" key="5">
    <source>
        <dbReference type="ARBA" id="ARBA00023002"/>
    </source>
</evidence>
<feature type="binding site" evidence="9">
    <location>
        <position position="204"/>
    </location>
    <ligand>
        <name>1-deoxy-D-xylulose 5-phosphate</name>
        <dbReference type="ChEBI" id="CHEBI:57792"/>
    </ligand>
</feature>
<comment type="function">
    <text evidence="9">Catalyzes the NADPH-dependent rearrangement and reduction of 1-deoxy-D-xylulose-5-phosphate (DXP) to 2-C-methyl-D-erythritol 4-phosphate (MEP).</text>
</comment>
<comment type="cofactor">
    <cofactor evidence="9">
        <name>Mg(2+)</name>
        <dbReference type="ChEBI" id="CHEBI:18420"/>
    </cofactor>
    <cofactor evidence="9">
        <name>Mn(2+)</name>
        <dbReference type="ChEBI" id="CHEBI:29035"/>
    </cofactor>
</comment>
<evidence type="ECO:0000313" key="13">
    <source>
        <dbReference type="EMBL" id="HIZ89482.1"/>
    </source>
</evidence>
<gene>
    <name evidence="9 13" type="primary">dxr</name>
    <name evidence="13" type="ORF">H9804_06030</name>
</gene>
<feature type="binding site" evidence="9">
    <location>
        <position position="40"/>
    </location>
    <ligand>
        <name>NADPH</name>
        <dbReference type="ChEBI" id="CHEBI:57783"/>
    </ligand>
</feature>
<dbReference type="PIRSF" id="PIRSF006205">
    <property type="entry name" value="Dxp_reductismrs"/>
    <property type="match status" value="1"/>
</dbReference>
<feature type="binding site" evidence="9">
    <location>
        <position position="108"/>
    </location>
    <ligand>
        <name>1-deoxy-D-xylulose 5-phosphate</name>
        <dbReference type="ChEBI" id="CHEBI:57792"/>
    </ligand>
</feature>
<dbReference type="InterPro" id="IPR036291">
    <property type="entry name" value="NAD(P)-bd_dom_sf"/>
</dbReference>
<dbReference type="GO" id="GO:0030604">
    <property type="term" value="F:1-deoxy-D-xylulose-5-phosphate reductoisomerase activity"/>
    <property type="evidence" value="ECO:0007669"/>
    <property type="project" value="UniProtKB-UniRule"/>
</dbReference>
<feature type="domain" description="1-deoxy-D-xylulose 5-phosphate reductoisomerase C-terminal" evidence="11">
    <location>
        <begin position="129"/>
        <end position="212"/>
    </location>
</feature>
<dbReference type="InterPro" id="IPR026877">
    <property type="entry name" value="DXPR_C"/>
</dbReference>
<evidence type="ECO:0000256" key="7">
    <source>
        <dbReference type="ARBA" id="ARBA00023229"/>
    </source>
</evidence>
<dbReference type="Gene3D" id="1.10.1740.10">
    <property type="match status" value="1"/>
</dbReference>
<evidence type="ECO:0000256" key="9">
    <source>
        <dbReference type="HAMAP-Rule" id="MF_00183"/>
    </source>
</evidence>
<reference evidence="13" key="2">
    <citation type="submission" date="2021-04" db="EMBL/GenBank/DDBJ databases">
        <authorList>
            <person name="Gilroy R."/>
        </authorList>
    </citation>
    <scope>NUCLEOTIDE SEQUENCE</scope>
    <source>
        <strain evidence="13">ChiW4-1371</strain>
    </source>
</reference>
<keyword evidence="3 9" id="KW-0479">Metal-binding</keyword>
<dbReference type="GO" id="GO:0070402">
    <property type="term" value="F:NADPH binding"/>
    <property type="evidence" value="ECO:0007669"/>
    <property type="project" value="InterPro"/>
</dbReference>
<dbReference type="PANTHER" id="PTHR30525">
    <property type="entry name" value="1-DEOXY-D-XYLULOSE 5-PHOSPHATE REDUCTOISOMERASE"/>
    <property type="match status" value="1"/>
</dbReference>
<feature type="binding site" evidence="9">
    <location>
        <position position="201"/>
    </location>
    <ligand>
        <name>1-deoxy-D-xylulose 5-phosphate</name>
        <dbReference type="ChEBI" id="CHEBI:57792"/>
    </ligand>
</feature>
<dbReference type="InterPro" id="IPR013644">
    <property type="entry name" value="DXP_reductoisomerase_C"/>
</dbReference>
<accession>A0A9D2KC53</accession>
<keyword evidence="6 9" id="KW-0464">Manganese</keyword>
<evidence type="ECO:0000259" key="10">
    <source>
        <dbReference type="Pfam" id="PF02670"/>
    </source>
</evidence>
<name>A0A9D2KC53_9BACT</name>
<keyword evidence="9" id="KW-0460">Magnesium</keyword>
<evidence type="ECO:0000259" key="11">
    <source>
        <dbReference type="Pfam" id="PF08436"/>
    </source>
</evidence>
<feature type="binding site" evidence="9">
    <location>
        <position position="134"/>
    </location>
    <ligand>
        <name>1-deoxy-D-xylulose 5-phosphate</name>
        <dbReference type="ChEBI" id="CHEBI:57792"/>
    </ligand>
</feature>
<feature type="binding site" evidence="9">
    <location>
        <position position="200"/>
    </location>
    <ligand>
        <name>1-deoxy-D-xylulose 5-phosphate</name>
        <dbReference type="ChEBI" id="CHEBI:57792"/>
    </ligand>
</feature>
<dbReference type="AlphaFoldDB" id="A0A9D2KC53"/>
<evidence type="ECO:0000256" key="1">
    <source>
        <dbReference type="ARBA" id="ARBA00005094"/>
    </source>
</evidence>
<evidence type="ECO:0000256" key="4">
    <source>
        <dbReference type="ARBA" id="ARBA00022857"/>
    </source>
</evidence>
<dbReference type="SUPFAM" id="SSF51735">
    <property type="entry name" value="NAD(P)-binding Rossmann-fold domains"/>
    <property type="match status" value="1"/>
</dbReference>
<evidence type="ECO:0000256" key="2">
    <source>
        <dbReference type="ARBA" id="ARBA00006825"/>
    </source>
</evidence>
<dbReference type="GO" id="GO:0051484">
    <property type="term" value="P:isopentenyl diphosphate biosynthetic process, methylerythritol 4-phosphate pathway involved in terpenoid biosynthetic process"/>
    <property type="evidence" value="ECO:0007669"/>
    <property type="project" value="TreeGrafter"/>
</dbReference>
<dbReference type="EMBL" id="DXAQ01000093">
    <property type="protein sequence ID" value="HIZ89482.1"/>
    <property type="molecule type" value="Genomic_DNA"/>
</dbReference>
<feature type="binding site" evidence="9">
    <location>
        <position position="135"/>
    </location>
    <ligand>
        <name>Mn(2+)</name>
        <dbReference type="ChEBI" id="CHEBI:29035"/>
    </ligand>
</feature>
<dbReference type="GO" id="GO:0030145">
    <property type="term" value="F:manganese ion binding"/>
    <property type="evidence" value="ECO:0007669"/>
    <property type="project" value="TreeGrafter"/>
</dbReference>
<comment type="pathway">
    <text evidence="1 9">Isoprenoid biosynthesis; isopentenyl diphosphate biosynthesis via DXP pathway; isopentenyl diphosphate from 1-deoxy-D-xylulose 5-phosphate: step 1/6.</text>
</comment>
<dbReference type="EC" id="1.1.1.267" evidence="9"/>
<dbReference type="PANTHER" id="PTHR30525:SF0">
    <property type="entry name" value="1-DEOXY-D-XYLULOSE 5-PHOSPHATE REDUCTOISOMERASE, CHLOROPLASTIC"/>
    <property type="match status" value="1"/>
</dbReference>
<dbReference type="Pfam" id="PF13288">
    <property type="entry name" value="DXPR_C"/>
    <property type="match status" value="1"/>
</dbReference>
<organism evidence="13 14">
    <name type="scientific">Candidatus Mucispirillum faecigallinarum</name>
    <dbReference type="NCBI Taxonomy" id="2838699"/>
    <lineage>
        <taxon>Bacteria</taxon>
        <taxon>Pseudomonadati</taxon>
        <taxon>Deferribacterota</taxon>
        <taxon>Deferribacteres</taxon>
        <taxon>Deferribacterales</taxon>
        <taxon>Mucispirillaceae</taxon>
        <taxon>Mucispirillum</taxon>
    </lineage>
</organism>
<feature type="domain" description="1-deoxy-D-xylulose 5-phosphate reductoisomerase N-terminal" evidence="10">
    <location>
        <begin position="6"/>
        <end position="65"/>
    </location>
</feature>
<dbReference type="InterPro" id="IPR013512">
    <property type="entry name" value="DXP_reductoisomerase_N"/>
</dbReference>
<feature type="binding site" evidence="9">
    <location>
        <position position="12"/>
    </location>
    <ligand>
        <name>NADPH</name>
        <dbReference type="ChEBI" id="CHEBI:57783"/>
    </ligand>
</feature>
<dbReference type="Pfam" id="PF08436">
    <property type="entry name" value="DXP_redisom_C"/>
    <property type="match status" value="1"/>
</dbReference>
<dbReference type="InterPro" id="IPR036169">
    <property type="entry name" value="DXPR_C_sf"/>
</dbReference>
<feature type="binding site" evidence="9">
    <location>
        <position position="204"/>
    </location>
    <ligand>
        <name>Mn(2+)</name>
        <dbReference type="ChEBI" id="CHEBI:29035"/>
    </ligand>
</feature>
<evidence type="ECO:0000256" key="6">
    <source>
        <dbReference type="ARBA" id="ARBA00023211"/>
    </source>
</evidence>
<feature type="domain" description="DXP reductoisomerase C-terminal" evidence="12">
    <location>
        <begin position="244"/>
        <end position="352"/>
    </location>
</feature>
<dbReference type="SUPFAM" id="SSF69055">
    <property type="entry name" value="1-deoxy-D-xylulose-5-phosphate reductoisomerase, C-terminal domain"/>
    <property type="match status" value="1"/>
</dbReference>
<dbReference type="Pfam" id="PF02670">
    <property type="entry name" value="DXP_reductoisom"/>
    <property type="match status" value="2"/>
</dbReference>
<feature type="binding site" evidence="9">
    <location>
        <position position="182"/>
    </location>
    <ligand>
        <name>1-deoxy-D-xylulose 5-phosphate</name>
        <dbReference type="ChEBI" id="CHEBI:57792"/>
    </ligand>
</feature>
<feature type="binding site" evidence="9">
    <location>
        <position position="14"/>
    </location>
    <ligand>
        <name>NADPH</name>
        <dbReference type="ChEBI" id="CHEBI:57783"/>
    </ligand>
</feature>
<evidence type="ECO:0000259" key="12">
    <source>
        <dbReference type="Pfam" id="PF13288"/>
    </source>
</evidence>
<evidence type="ECO:0000256" key="3">
    <source>
        <dbReference type="ARBA" id="ARBA00022723"/>
    </source>
</evidence>
<feature type="binding site" evidence="9">
    <location>
        <position position="109"/>
    </location>
    <ligand>
        <name>NADPH</name>
        <dbReference type="ChEBI" id="CHEBI:57783"/>
    </ligand>
</feature>
<keyword evidence="7 9" id="KW-0414">Isoprene biosynthesis</keyword>
<feature type="binding site" evidence="9">
    <location>
        <position position="107"/>
    </location>
    <ligand>
        <name>NADPH</name>
        <dbReference type="ChEBI" id="CHEBI:57783"/>
    </ligand>
</feature>
<comment type="caution">
    <text evidence="13">The sequence shown here is derived from an EMBL/GenBank/DDBJ whole genome shotgun (WGS) entry which is preliminary data.</text>
</comment>
<reference evidence="13" key="1">
    <citation type="journal article" date="2021" name="PeerJ">
        <title>Extensive microbial diversity within the chicken gut microbiome revealed by metagenomics and culture.</title>
        <authorList>
            <person name="Gilroy R."/>
            <person name="Ravi A."/>
            <person name="Getino M."/>
            <person name="Pursley I."/>
            <person name="Horton D.L."/>
            <person name="Alikhan N.F."/>
            <person name="Baker D."/>
            <person name="Gharbi K."/>
            <person name="Hall N."/>
            <person name="Watson M."/>
            <person name="Adriaenssens E.M."/>
            <person name="Foster-Nyarko E."/>
            <person name="Jarju S."/>
            <person name="Secka A."/>
            <person name="Antonio M."/>
            <person name="Oren A."/>
            <person name="Chaudhuri R.R."/>
            <person name="La Ragione R."/>
            <person name="Hildebrand F."/>
            <person name="Pallen M.J."/>
        </authorList>
    </citation>
    <scope>NUCLEOTIDE SEQUENCE</scope>
    <source>
        <strain evidence="13">ChiW4-1371</strain>
    </source>
</reference>
<comment type="caution">
    <text evidence="9">Lacks conserved residue(s) required for the propagation of feature annotation.</text>
</comment>
<comment type="similarity">
    <text evidence="2 9">Belongs to the DXR family.</text>
</comment>
<comment type="catalytic activity">
    <reaction evidence="8">
        <text>2-C-methyl-D-erythritol 4-phosphate + NADP(+) = 1-deoxy-D-xylulose 5-phosphate + NADPH + H(+)</text>
        <dbReference type="Rhea" id="RHEA:13717"/>
        <dbReference type="ChEBI" id="CHEBI:15378"/>
        <dbReference type="ChEBI" id="CHEBI:57783"/>
        <dbReference type="ChEBI" id="CHEBI:57792"/>
        <dbReference type="ChEBI" id="CHEBI:58262"/>
        <dbReference type="ChEBI" id="CHEBI:58349"/>
        <dbReference type="EC" id="1.1.1.267"/>
    </reaction>
    <physiologicalReaction direction="right-to-left" evidence="8">
        <dbReference type="Rhea" id="RHEA:13719"/>
    </physiologicalReaction>
</comment>
<dbReference type="Gene3D" id="3.40.50.720">
    <property type="entry name" value="NAD(P)-binding Rossmann-like Domain"/>
    <property type="match status" value="1"/>
</dbReference>
<feature type="binding site" evidence="9">
    <location>
        <position position="133"/>
    </location>
    <ligand>
        <name>Mn(2+)</name>
        <dbReference type="ChEBI" id="CHEBI:29035"/>
    </ligand>
</feature>
<sequence length="370" mass="40823">MNKKKIGIIGVTGSVGSSGVEVVKANSDLFETVFVTAHQNENGLEKAKNMLNAKYAVLTSQKDSHKKILDIINEEMVDIVLFAAAGVSVVRLVYDIVKNGTHIALANKESIVTAGSLIIKEAKNNGAKILPVDSEHSAVFQCLTGQRKQFVSKITLTASGGPFRYRPKEAFDYIQLEEALKHPNWSMGAKITIDSASMMNKGLELIEARYLFDMDPEKLDVVIHPESIVHSYITFTDGSTIAQLGVPDMKTPIAVALGYPDRINSTVNPVNMWEQKSLTFFKPDLEKFKCLKIATDVLKTGSNALMTAMNAANEQAVYAFLKNKIHFKDIPNVIQEVLDKVDVQDANSIDEAEENIIKYQKFAENITGRL</sequence>
<feature type="binding site" evidence="9">
    <location>
        <position position="15"/>
    </location>
    <ligand>
        <name>NADPH</name>
        <dbReference type="ChEBI" id="CHEBI:57783"/>
    </ligand>
</feature>
<evidence type="ECO:0000256" key="8">
    <source>
        <dbReference type="ARBA" id="ARBA00048543"/>
    </source>
</evidence>
<feature type="domain" description="1-deoxy-D-xylulose 5-phosphate reductoisomerase N-terminal" evidence="10">
    <location>
        <begin position="67"/>
        <end position="115"/>
    </location>
</feature>
<evidence type="ECO:0000313" key="14">
    <source>
        <dbReference type="Proteomes" id="UP000824176"/>
    </source>
</evidence>
<feature type="binding site" evidence="9">
    <location>
        <position position="135"/>
    </location>
    <ligand>
        <name>1-deoxy-D-xylulose 5-phosphate</name>
        <dbReference type="ChEBI" id="CHEBI:57792"/>
    </ligand>
</feature>